<reference evidence="3" key="3">
    <citation type="journal article" date="2019" name="Int. J. Syst. Evol. Microbiol.">
        <title>The Global Catalogue of Microorganisms (GCM) 10K type strain sequencing project: providing services to taxonomists for standard genome sequencing and annotation.</title>
        <authorList>
            <consortium name="The Broad Institute Genomics Platform"/>
            <consortium name="The Broad Institute Genome Sequencing Center for Infectious Disease"/>
            <person name="Wu L."/>
            <person name="Ma J."/>
        </authorList>
    </citation>
    <scope>NUCLEOTIDE SEQUENCE [LARGE SCALE GENOMIC DNA]</scope>
    <source>
        <strain evidence="3">CGMCC 1.8884</strain>
    </source>
</reference>
<comment type="caution">
    <text evidence="1">The sequence shown here is derived from an EMBL/GenBank/DDBJ whole genome shotgun (WGS) entry which is preliminary data.</text>
</comment>
<dbReference type="Proteomes" id="UP000630135">
    <property type="component" value="Unassembled WGS sequence"/>
</dbReference>
<proteinExistence type="predicted"/>
<evidence type="ECO:0000313" key="1">
    <source>
        <dbReference type="EMBL" id="GGI77966.1"/>
    </source>
</evidence>
<evidence type="ECO:0000313" key="4">
    <source>
        <dbReference type="Proteomes" id="UP000652720"/>
    </source>
</evidence>
<reference evidence="1" key="4">
    <citation type="submission" date="2023-08" db="EMBL/GenBank/DDBJ databases">
        <authorList>
            <person name="Sun Q."/>
            <person name="Zhou Y."/>
        </authorList>
    </citation>
    <scope>NUCLEOTIDE SEQUENCE</scope>
    <source>
        <strain evidence="2">CGMCC 1.8884</strain>
        <strain evidence="1">CGMCC 1.8885</strain>
    </source>
</reference>
<reference evidence="2" key="1">
    <citation type="journal article" date="2014" name="Int. J. Syst. Evol. Microbiol.">
        <title>Complete genome of a new Firmicutes species belonging to the dominant human colonic microbiota ('Ruminococcus bicirculans') reveals two chromosomes and a selective capacity to utilize plant glucans.</title>
        <authorList>
            <consortium name="NISC Comparative Sequencing Program"/>
            <person name="Wegmann U."/>
            <person name="Louis P."/>
            <person name="Goesmann A."/>
            <person name="Henrissat B."/>
            <person name="Duncan S.H."/>
            <person name="Flint H.J."/>
        </authorList>
    </citation>
    <scope>NUCLEOTIDE SEQUENCE</scope>
    <source>
        <strain evidence="2">CGMCC 1.8884</strain>
    </source>
</reference>
<sequence length="184" mass="18931">MKKILLASVAGAGLLASCGDVTVTIPGYFGAPQTSSAQLSKISNYSTNYQLSADVLDQNGNTLKKGKSIICDNVTTEITGGVDFTGDLNKLGLQLKGVKTGDYDNLGTNDVNRGGLTSGTVPVNITVPKGLAPLNLGAQAIVVNPRTVDIKGYTYLRAQGLDTQGRATNIIESGAIPVVDCTAG</sequence>
<organism evidence="1 4">
    <name type="scientific">Deinococcus wulumuqiensis</name>
    <dbReference type="NCBI Taxonomy" id="980427"/>
    <lineage>
        <taxon>Bacteria</taxon>
        <taxon>Thermotogati</taxon>
        <taxon>Deinococcota</taxon>
        <taxon>Deinococci</taxon>
        <taxon>Deinococcales</taxon>
        <taxon>Deinococcaceae</taxon>
        <taxon>Deinococcus</taxon>
    </lineage>
</organism>
<keyword evidence="3" id="KW-1185">Reference proteome</keyword>
<dbReference type="Proteomes" id="UP000652720">
    <property type="component" value="Unassembled WGS sequence"/>
</dbReference>
<evidence type="ECO:0000313" key="2">
    <source>
        <dbReference type="EMBL" id="GGP28893.1"/>
    </source>
</evidence>
<dbReference type="PROSITE" id="PS51257">
    <property type="entry name" value="PROKAR_LIPOPROTEIN"/>
    <property type="match status" value="1"/>
</dbReference>
<name>A0AAV4K2I6_9DEIO</name>
<gene>
    <name evidence="2" type="ORF">GCM10008021_05440</name>
    <name evidence="1" type="ORF">GCM10010914_10230</name>
</gene>
<evidence type="ECO:0008006" key="5">
    <source>
        <dbReference type="Google" id="ProtNLM"/>
    </source>
</evidence>
<dbReference type="EMBL" id="BMLZ01000004">
    <property type="protein sequence ID" value="GGP28893.1"/>
    <property type="molecule type" value="Genomic_DNA"/>
</dbReference>
<reference evidence="1" key="2">
    <citation type="journal article" date="2014" name="Int. J. Syst. Evol. Microbiol.">
        <title>Complete genome sequence of Corynebacterium casei LMG S-19264T (=DSM 44701T), isolated from a smear-ripened cheese.</title>
        <authorList>
            <consortium name="US DOE Joint Genome Institute (JGI-PGF)"/>
            <person name="Walter F."/>
            <person name="Albersmeier A."/>
            <person name="Kalinowski J."/>
            <person name="Ruckert C."/>
        </authorList>
    </citation>
    <scope>NUCLEOTIDE SEQUENCE</scope>
    <source>
        <strain evidence="1">CGMCC 1.8885</strain>
    </source>
</reference>
<evidence type="ECO:0000313" key="3">
    <source>
        <dbReference type="Proteomes" id="UP000630135"/>
    </source>
</evidence>
<protein>
    <recommendedName>
        <fullName evidence="5">DUF4382 domain-containing protein</fullName>
    </recommendedName>
</protein>
<accession>A0AAV4K2I6</accession>
<dbReference type="AlphaFoldDB" id="A0AAV4K2I6"/>
<dbReference type="EMBL" id="BMMA01000006">
    <property type="protein sequence ID" value="GGI77966.1"/>
    <property type="molecule type" value="Genomic_DNA"/>
</dbReference>
<dbReference type="RefSeq" id="WP_017869556.1">
    <property type="nucleotide sequence ID" value="NZ_BMLZ01000004.1"/>
</dbReference>
<dbReference type="GeneID" id="59164915"/>